<accession>A0A1H0HL20</accession>
<dbReference type="CDD" id="cd06325">
    <property type="entry name" value="PBP1_ABC_unchar_transporter"/>
    <property type="match status" value="1"/>
</dbReference>
<evidence type="ECO:0000313" key="2">
    <source>
        <dbReference type="EMBL" id="SDO19797.1"/>
    </source>
</evidence>
<dbReference type="PANTHER" id="PTHR35271">
    <property type="entry name" value="ABC TRANSPORTER, SUBSTRATE-BINDING LIPOPROTEIN-RELATED"/>
    <property type="match status" value="1"/>
</dbReference>
<evidence type="ECO:0000256" key="1">
    <source>
        <dbReference type="SAM" id="SignalP"/>
    </source>
</evidence>
<dbReference type="Pfam" id="PF04392">
    <property type="entry name" value="ABC_sub_bind"/>
    <property type="match status" value="1"/>
</dbReference>
<dbReference type="Gene3D" id="3.40.50.2300">
    <property type="match status" value="2"/>
</dbReference>
<dbReference type="InterPro" id="IPR007487">
    <property type="entry name" value="ABC_transpt-TYRBP-like"/>
</dbReference>
<dbReference type="PANTHER" id="PTHR35271:SF1">
    <property type="entry name" value="ABC TRANSPORTER, SUBSTRATE-BINDING LIPOPROTEIN"/>
    <property type="match status" value="1"/>
</dbReference>
<evidence type="ECO:0000313" key="3">
    <source>
        <dbReference type="Proteomes" id="UP000198704"/>
    </source>
</evidence>
<feature type="signal peptide" evidence="1">
    <location>
        <begin position="1"/>
        <end position="24"/>
    </location>
</feature>
<keyword evidence="1" id="KW-0732">Signal</keyword>
<keyword evidence="3" id="KW-1185">Reference proteome</keyword>
<dbReference type="SUPFAM" id="SSF53822">
    <property type="entry name" value="Periplasmic binding protein-like I"/>
    <property type="match status" value="1"/>
</dbReference>
<proteinExistence type="predicted"/>
<dbReference type="AlphaFoldDB" id="A0A1H0HL20"/>
<name>A0A1H0HL20_9HYPH</name>
<dbReference type="EMBL" id="FNHS01000016">
    <property type="protein sequence ID" value="SDO19797.1"/>
    <property type="molecule type" value="Genomic_DNA"/>
</dbReference>
<dbReference type="InterPro" id="IPR028082">
    <property type="entry name" value="Peripla_BP_I"/>
</dbReference>
<sequence>MRRRNILGLVAALVLTADRNPALASPDRTRHVVVLFPVAKNDPQFAENVHLLKDALHKYGWEEGKNLTLTFASVGSDPSQIETLLSEILTPEPDVIVSRSTAIALALRRRPQRTAVVFTLVSDPVGLGIVATMQRPGGNMTGFTVLDPSLGAKWVALLREIAPDLKRFAMLMHQASSPSSGALADAIKQASQALGLEAMLIPLHQRADLEPAFERLAALDHVGLLVAPGAFTLENRGLITSLAARRRIPALYPFRYFVTAGGLASYGSEETTGFQQAGDYVDRILRGAKPGDLPVQGPNRVSLILNAKTAADLGIVFTPALVAQADEIIE</sequence>
<dbReference type="Proteomes" id="UP000198704">
    <property type="component" value="Unassembled WGS sequence"/>
</dbReference>
<gene>
    <name evidence="2" type="ORF">SAMN05216360_11661</name>
</gene>
<organism evidence="2 3">
    <name type="scientific">Methylobacterium phyllostachyos</name>
    <dbReference type="NCBI Taxonomy" id="582672"/>
    <lineage>
        <taxon>Bacteria</taxon>
        <taxon>Pseudomonadati</taxon>
        <taxon>Pseudomonadota</taxon>
        <taxon>Alphaproteobacteria</taxon>
        <taxon>Hyphomicrobiales</taxon>
        <taxon>Methylobacteriaceae</taxon>
        <taxon>Methylobacterium</taxon>
    </lineage>
</organism>
<feature type="chain" id="PRO_5011707576" evidence="1">
    <location>
        <begin position="25"/>
        <end position="330"/>
    </location>
</feature>
<reference evidence="3" key="1">
    <citation type="submission" date="2016-10" db="EMBL/GenBank/DDBJ databases">
        <authorList>
            <person name="Varghese N."/>
            <person name="Submissions S."/>
        </authorList>
    </citation>
    <scope>NUCLEOTIDE SEQUENCE [LARGE SCALE GENOMIC DNA]</scope>
    <source>
        <strain evidence="3">BL47</strain>
    </source>
</reference>
<dbReference type="STRING" id="582672.SAMN05216360_11661"/>
<protein>
    <submittedName>
        <fullName evidence="2">Putative ABC transport system substrate-binding protein</fullName>
    </submittedName>
</protein>
<dbReference type="RefSeq" id="WP_167627766.1">
    <property type="nucleotide sequence ID" value="NZ_FNHS01000016.1"/>
</dbReference>